<dbReference type="HOGENOM" id="CLU_297870_0_0_0"/>
<dbReference type="EMBL" id="CP001848">
    <property type="protein sequence ID" value="ADB17182.1"/>
    <property type="molecule type" value="Genomic_DNA"/>
</dbReference>
<reference evidence="3 4" key="1">
    <citation type="journal article" date="2009" name="Stand. Genomic Sci.">
        <title>Complete genome sequence of Pirellula staleyi type strain (ATCC 27377).</title>
        <authorList>
            <person name="Clum A."/>
            <person name="Tindall B.J."/>
            <person name="Sikorski J."/>
            <person name="Ivanova N."/>
            <person name="Mavrommatis K."/>
            <person name="Lucas S."/>
            <person name="Glavina del Rio T."/>
            <person name="Nolan M."/>
            <person name="Chen F."/>
            <person name="Tice H."/>
            <person name="Pitluck S."/>
            <person name="Cheng J.F."/>
            <person name="Chertkov O."/>
            <person name="Brettin T."/>
            <person name="Han C."/>
            <person name="Detter J.C."/>
            <person name="Kuske C."/>
            <person name="Bruce D."/>
            <person name="Goodwin L."/>
            <person name="Ovchinikova G."/>
            <person name="Pati A."/>
            <person name="Mikhailova N."/>
            <person name="Chen A."/>
            <person name="Palaniappan K."/>
            <person name="Land M."/>
            <person name="Hauser L."/>
            <person name="Chang Y.J."/>
            <person name="Jeffries C.D."/>
            <person name="Chain P."/>
            <person name="Rohde M."/>
            <person name="Goker M."/>
            <person name="Bristow J."/>
            <person name="Eisen J.A."/>
            <person name="Markowitz V."/>
            <person name="Hugenholtz P."/>
            <person name="Kyrpides N.C."/>
            <person name="Klenk H.P."/>
            <person name="Lapidus A."/>
        </authorList>
    </citation>
    <scope>NUCLEOTIDE SEQUENCE [LARGE SCALE GENOMIC DNA]</scope>
    <source>
        <strain evidence="4">ATCC 27377 / DSM 6068 / ICPB 4128</strain>
    </source>
</reference>
<sequence length="1033" mass="114400">MAGSKVTVRVEVFHQQRLLAQRVLGLVLGAILLGAPANVWSQTAATAPEVKAELPNQLVLASGAGSQIDIDQKRSQGILARELFRQAFIIAAAETNNVAAYDLNLGQRGPEGCPQVDLKLLANPGLVFQLSVVQGTPGMQGKTEHLRPHAADSFSNRVEEAEQFSRGLFGVMLEKVARRGSPTFYRNPRELLPQVPPLLADMNFVSQWHAAALLHEDIEKRGYTVHNLAALSRAYSNLGILTDRHFHPTNKVFRARALLYAQRMVRDGRAKGLAHETRAYAYMLLGMPLLALEDLLAIEGLKEEERQGMVGLAPLMKSYLDFDYLALEPDRHPDSLRQLATLLSYLAREYSYDDNAKAIAAMKVMESMPQCYRVVAEISENRELGTARQATGVSPLLTGATLYSRIAKLPSLPPAIKKLADEGLVLTTGGGPLGSHDVRAELVLRGKLIAALQAADGAVGEQQRLTFPTLGFLLSDHSFMEVVRLAEVLVHKLAVPLDPGFEVFEPIYKPHPYSYVVDSYRGSLELRQVAIGKAKQESCANLDMNARALLPVIDGAQAAMVGQWSQTRDKLARQTDMTGADLSRLFSRLPQAPGARPDQLAEAFYETWPNSTLARQAMINHNWRAVKLDLDVWINRTAQEPLLTPALAQRLIAEREFEKAAQMLEQSVKLAGSFEAYFQLATCYQRMDKKLDAIEAFKGALQLPDRGLSRAKFNEYIAREYLKLDRAQDALPYAEAAADSYSEWGLRVAGETHEILRSWADAEKYFKAASLRYGTTDWYRFTHGTPFGDYEGAREFMRKAALDDRNGRLGVTTRAHLLLLSDKQEVAADYLQRQVQQNPRATTLRLLLASACDQKGDAKARDAALRQILADDAAQKSNLNHPAWDICHIKLAEAILADVEKGSRGELDPQAIDAASERAESDDGRIDLYYLAGRYCELREKKDLAKTFYLKAWGNDFVNYNTRYAAGERLERMGVDARSILTESQKKLYGDAVASSPDAVPAAEPEAEKMPAAEKPEAQKPEEQKPAAEQPAP</sequence>
<dbReference type="OrthoDB" id="213842at2"/>
<proteinExistence type="predicted"/>
<dbReference type="InterPro" id="IPR011990">
    <property type="entry name" value="TPR-like_helical_dom_sf"/>
</dbReference>
<dbReference type="SUPFAM" id="SSF48452">
    <property type="entry name" value="TPR-like"/>
    <property type="match status" value="1"/>
</dbReference>
<dbReference type="PROSITE" id="PS50005">
    <property type="entry name" value="TPR"/>
    <property type="match status" value="1"/>
</dbReference>
<dbReference type="Gene3D" id="1.25.40.10">
    <property type="entry name" value="Tetratricopeptide repeat domain"/>
    <property type="match status" value="1"/>
</dbReference>
<feature type="region of interest" description="Disordered" evidence="2">
    <location>
        <begin position="992"/>
        <end position="1033"/>
    </location>
</feature>
<dbReference type="Proteomes" id="UP000001887">
    <property type="component" value="Chromosome"/>
</dbReference>
<evidence type="ECO:0000313" key="3">
    <source>
        <dbReference type="EMBL" id="ADB17182.1"/>
    </source>
</evidence>
<evidence type="ECO:0000256" key="2">
    <source>
        <dbReference type="SAM" id="MobiDB-lite"/>
    </source>
</evidence>
<dbReference type="eggNOG" id="COG0457">
    <property type="taxonomic scope" value="Bacteria"/>
</dbReference>
<gene>
    <name evidence="3" type="ordered locus">Psta_2513</name>
</gene>
<accession>D2R5K0</accession>
<evidence type="ECO:0000256" key="1">
    <source>
        <dbReference type="PROSITE-ProRule" id="PRU00339"/>
    </source>
</evidence>
<organism evidence="3 4">
    <name type="scientific">Pirellula staleyi (strain ATCC 27377 / DSM 6068 / ICPB 4128)</name>
    <name type="common">Pirella staleyi</name>
    <dbReference type="NCBI Taxonomy" id="530564"/>
    <lineage>
        <taxon>Bacteria</taxon>
        <taxon>Pseudomonadati</taxon>
        <taxon>Planctomycetota</taxon>
        <taxon>Planctomycetia</taxon>
        <taxon>Pirellulales</taxon>
        <taxon>Pirellulaceae</taxon>
        <taxon>Pirellula</taxon>
    </lineage>
</organism>
<keyword evidence="4" id="KW-1185">Reference proteome</keyword>
<evidence type="ECO:0000313" key="4">
    <source>
        <dbReference type="Proteomes" id="UP000001887"/>
    </source>
</evidence>
<feature type="repeat" description="TPR" evidence="1">
    <location>
        <begin position="674"/>
        <end position="707"/>
    </location>
</feature>
<protein>
    <submittedName>
        <fullName evidence="3">Uncharacterized protein</fullName>
    </submittedName>
</protein>
<feature type="compositionally biased region" description="Basic and acidic residues" evidence="2">
    <location>
        <begin position="1006"/>
        <end position="1026"/>
    </location>
</feature>
<dbReference type="AlphaFoldDB" id="D2R5K0"/>
<keyword evidence="1" id="KW-0802">TPR repeat</keyword>
<dbReference type="KEGG" id="psl:Psta_2513"/>
<name>D2R5K0_PIRSD</name>
<dbReference type="InterPro" id="IPR019734">
    <property type="entry name" value="TPR_rpt"/>
</dbReference>